<evidence type="ECO:0000313" key="12">
    <source>
        <dbReference type="Proteomes" id="UP001426770"/>
    </source>
</evidence>
<evidence type="ECO:0000256" key="7">
    <source>
        <dbReference type="ARBA" id="ARBA00023004"/>
    </source>
</evidence>
<dbReference type="NCBIfam" id="NF002909">
    <property type="entry name" value="PRK03522.2-1"/>
    <property type="match status" value="1"/>
</dbReference>
<proteinExistence type="inferred from homology"/>
<evidence type="ECO:0000256" key="3">
    <source>
        <dbReference type="ARBA" id="ARBA00022603"/>
    </source>
</evidence>
<evidence type="ECO:0000256" key="2">
    <source>
        <dbReference type="ARBA" id="ARBA00022552"/>
    </source>
</evidence>
<dbReference type="PROSITE" id="PS01231">
    <property type="entry name" value="TRMA_2"/>
    <property type="match status" value="1"/>
</dbReference>
<dbReference type="RefSeq" id="WP_345378404.1">
    <property type="nucleotide sequence ID" value="NZ_BAABRR010000002.1"/>
</dbReference>
<dbReference type="Gene3D" id="3.40.50.150">
    <property type="entry name" value="Vaccinia Virus protein VP39"/>
    <property type="match status" value="1"/>
</dbReference>
<dbReference type="Proteomes" id="UP001426770">
    <property type="component" value="Unassembled WGS sequence"/>
</dbReference>
<evidence type="ECO:0000256" key="1">
    <source>
        <dbReference type="ARBA" id="ARBA00022485"/>
    </source>
</evidence>
<keyword evidence="3 9" id="KW-0489">Methyltransferase</keyword>
<dbReference type="PANTHER" id="PTHR11061:SF30">
    <property type="entry name" value="TRNA (URACIL(54)-C(5))-METHYLTRANSFERASE"/>
    <property type="match status" value="1"/>
</dbReference>
<comment type="similarity">
    <text evidence="9">Belongs to the class I-like SAM-binding methyltransferase superfamily. RNA M5U methyltransferase family.</text>
</comment>
<feature type="binding site" evidence="9">
    <location>
        <position position="238"/>
    </location>
    <ligand>
        <name>S-adenosyl-L-methionine</name>
        <dbReference type="ChEBI" id="CHEBI:59789"/>
    </ligand>
</feature>
<dbReference type="CDD" id="cd02440">
    <property type="entry name" value="AdoMet_MTases"/>
    <property type="match status" value="1"/>
</dbReference>
<keyword evidence="5 9" id="KW-0949">S-adenosyl-L-methionine</keyword>
<evidence type="ECO:0000256" key="6">
    <source>
        <dbReference type="ARBA" id="ARBA00022723"/>
    </source>
</evidence>
<feature type="binding site" evidence="9">
    <location>
        <position position="209"/>
    </location>
    <ligand>
        <name>S-adenosyl-L-methionine</name>
        <dbReference type="ChEBI" id="CHEBI:59789"/>
    </ligand>
</feature>
<evidence type="ECO:0000256" key="9">
    <source>
        <dbReference type="PROSITE-ProRule" id="PRU01024"/>
    </source>
</evidence>
<accession>A0ABP9WE52</accession>
<feature type="active site" evidence="10">
    <location>
        <position position="337"/>
    </location>
</feature>
<dbReference type="Gene3D" id="2.40.50.1070">
    <property type="match status" value="1"/>
</dbReference>
<dbReference type="InterPro" id="IPR011825">
    <property type="entry name" value="23SrRNA_MeTrfase_RlmC"/>
</dbReference>
<feature type="binding site" evidence="9">
    <location>
        <position position="310"/>
    </location>
    <ligand>
        <name>S-adenosyl-L-methionine</name>
        <dbReference type="ChEBI" id="CHEBI:59789"/>
    </ligand>
</feature>
<dbReference type="PANTHER" id="PTHR11061">
    <property type="entry name" value="RNA M5U METHYLTRANSFERASE"/>
    <property type="match status" value="1"/>
</dbReference>
<keyword evidence="8" id="KW-0411">Iron-sulfur</keyword>
<protein>
    <submittedName>
        <fullName evidence="11">23S rRNA (Uracil(747)-C(5))-methyltransferase RlmC</fullName>
    </submittedName>
</protein>
<reference evidence="11 12" key="1">
    <citation type="submission" date="2024-02" db="EMBL/GenBank/DDBJ databases">
        <title>Lysinimicrobium sediminis NBRC 112286.</title>
        <authorList>
            <person name="Ichikawa N."/>
            <person name="Katano-Makiyama Y."/>
            <person name="Hidaka K."/>
        </authorList>
    </citation>
    <scope>NUCLEOTIDE SEQUENCE [LARGE SCALE GENOMIC DNA]</scope>
    <source>
        <strain evidence="11 12">NBRC 112286</strain>
    </source>
</reference>
<dbReference type="NCBIfam" id="TIGR02085">
    <property type="entry name" value="meth_trns_rumB"/>
    <property type="match status" value="1"/>
</dbReference>
<dbReference type="InterPro" id="IPR030390">
    <property type="entry name" value="MeTrfase_TrmA_AS"/>
</dbReference>
<keyword evidence="1" id="KW-0004">4Fe-4S</keyword>
<dbReference type="SUPFAM" id="SSF53335">
    <property type="entry name" value="S-adenosyl-L-methionine-dependent methyltransferases"/>
    <property type="match status" value="1"/>
</dbReference>
<keyword evidence="12" id="KW-1185">Reference proteome</keyword>
<keyword evidence="2" id="KW-0698">rRNA processing</keyword>
<dbReference type="Pfam" id="PF05958">
    <property type="entry name" value="tRNA_U5-meth_tr"/>
    <property type="match status" value="1"/>
</dbReference>
<dbReference type="PROSITE" id="PS01230">
    <property type="entry name" value="TRMA_1"/>
    <property type="match status" value="1"/>
</dbReference>
<name>A0ABP9WE52_9MICO</name>
<keyword evidence="4 9" id="KW-0808">Transferase</keyword>
<keyword evidence="6" id="KW-0479">Metal-binding</keyword>
<organism evidence="11 12">
    <name type="scientific">Demequina sediminis</name>
    <dbReference type="NCBI Taxonomy" id="1930058"/>
    <lineage>
        <taxon>Bacteria</taxon>
        <taxon>Bacillati</taxon>
        <taxon>Actinomycetota</taxon>
        <taxon>Actinomycetes</taxon>
        <taxon>Micrococcales</taxon>
        <taxon>Demequinaceae</taxon>
        <taxon>Demequina</taxon>
    </lineage>
</organism>
<dbReference type="EMBL" id="BAABRR010000002">
    <property type="protein sequence ID" value="GAA5518090.1"/>
    <property type="molecule type" value="Genomic_DNA"/>
</dbReference>
<evidence type="ECO:0000256" key="4">
    <source>
        <dbReference type="ARBA" id="ARBA00022679"/>
    </source>
</evidence>
<evidence type="ECO:0000256" key="10">
    <source>
        <dbReference type="PROSITE-ProRule" id="PRU10015"/>
    </source>
</evidence>
<comment type="caution">
    <text evidence="11">The sequence shown here is derived from an EMBL/GenBank/DDBJ whole genome shotgun (WGS) entry which is preliminary data.</text>
</comment>
<feature type="binding site" evidence="9">
    <location>
        <position position="259"/>
    </location>
    <ligand>
        <name>S-adenosyl-L-methionine</name>
        <dbReference type="ChEBI" id="CHEBI:59789"/>
    </ligand>
</feature>
<dbReference type="PROSITE" id="PS51687">
    <property type="entry name" value="SAM_MT_RNA_M5U"/>
    <property type="match status" value="1"/>
</dbReference>
<dbReference type="InterPro" id="IPR029063">
    <property type="entry name" value="SAM-dependent_MTases_sf"/>
</dbReference>
<dbReference type="InterPro" id="IPR010280">
    <property type="entry name" value="U5_MeTrfase_fam"/>
</dbReference>
<evidence type="ECO:0000313" key="11">
    <source>
        <dbReference type="EMBL" id="GAA5518090.1"/>
    </source>
</evidence>
<evidence type="ECO:0000256" key="5">
    <source>
        <dbReference type="ARBA" id="ARBA00022691"/>
    </source>
</evidence>
<gene>
    <name evidence="11" type="primary">rlmC</name>
    <name evidence="11" type="ORF">Lsed01_00507</name>
</gene>
<feature type="active site" description="Nucleophile" evidence="9">
    <location>
        <position position="337"/>
    </location>
</feature>
<sequence length="380" mass="40473">MRCAYFDSGGCRSCTLIEVPHATQIATKQAHLEGLIGRPVDWLPPLVSAESGFRAKAKMVVGGTVDSPTVGILDAAGRGVDLRDCPLYPPGLTASFPVLADFITRAGLTPYDVPARRGELKHVIVTLSPDGEVMARLVLRSTESLTRIRKHLPWLLERLPSLAVVTANILPVHAAVLEGEREDVLTSRDSLAMDMGDVVLHLRPQSFFQTNTAVARALYAQVAGWVDDAGAGSVWDLYCGVGGFALHCVAPGRTVVGVEVSEQAIESARLSAAEMANAGVAGADLASFVAADATTWAAEQGRAPDLVIVNPPRRGIGADLASWLEGSGVRTVVYSSCNAVTLARDLAAMPSLRPVRGRLLDMFPHTEHYEAVVLLERVSR</sequence>
<keyword evidence="7" id="KW-0408">Iron</keyword>
<dbReference type="InterPro" id="IPR030391">
    <property type="entry name" value="MeTrfase_TrmA_CS"/>
</dbReference>
<evidence type="ECO:0000256" key="8">
    <source>
        <dbReference type="ARBA" id="ARBA00023014"/>
    </source>
</evidence>